<accession>A0AAV6WWX8</accession>
<evidence type="ECO:0000256" key="5">
    <source>
        <dbReference type="ARBA" id="ARBA00011998"/>
    </source>
</evidence>
<comment type="caution">
    <text evidence="9">The sequence shown here is derived from an EMBL/GenBank/DDBJ whole genome shotgun (WGS) entry which is preliminary data.</text>
</comment>
<dbReference type="InterPro" id="IPR015928">
    <property type="entry name" value="Aconitase/3IPM_dehydase_swvl"/>
</dbReference>
<comment type="pathway">
    <text evidence="3">Amino-acid biosynthesis; L-leucine biosynthesis; L-leucine from 3-methyl-2-oxobutanoate: step 2/4.</text>
</comment>
<evidence type="ECO:0000256" key="1">
    <source>
        <dbReference type="ARBA" id="ARBA00000491"/>
    </source>
</evidence>
<comment type="subcellular location">
    <subcellularLocation>
        <location evidence="2">Plastid</location>
        <location evidence="2">Chloroplast stroma</location>
    </subcellularLocation>
</comment>
<dbReference type="PANTHER" id="PTHR43345:SF2">
    <property type="entry name" value="3-ISOPROPYLMALATE DEHYDRATASE SMALL SUBUNIT 1"/>
    <property type="match status" value="1"/>
</dbReference>
<evidence type="ECO:0000256" key="7">
    <source>
        <dbReference type="ARBA" id="ARBA00063576"/>
    </source>
</evidence>
<evidence type="ECO:0000256" key="3">
    <source>
        <dbReference type="ARBA" id="ARBA00004729"/>
    </source>
</evidence>
<dbReference type="InterPro" id="IPR000573">
    <property type="entry name" value="AconitaseA/IPMdHydase_ssu_swvl"/>
</dbReference>
<feature type="domain" description="Aconitase A/isopropylmalate dehydratase small subunit swivel" evidence="8">
    <location>
        <begin position="276"/>
        <end position="321"/>
    </location>
</feature>
<evidence type="ECO:0000256" key="2">
    <source>
        <dbReference type="ARBA" id="ARBA00004470"/>
    </source>
</evidence>
<evidence type="ECO:0000259" key="8">
    <source>
        <dbReference type="Pfam" id="PF00694"/>
    </source>
</evidence>
<dbReference type="InterPro" id="IPR050075">
    <property type="entry name" value="LeuD"/>
</dbReference>
<evidence type="ECO:0000256" key="6">
    <source>
        <dbReference type="ARBA" id="ARBA00023239"/>
    </source>
</evidence>
<comment type="catalytic activity">
    <reaction evidence="1">
        <text>(2R,3S)-3-isopropylmalate = (2S)-2-isopropylmalate</text>
        <dbReference type="Rhea" id="RHEA:32287"/>
        <dbReference type="ChEBI" id="CHEBI:1178"/>
        <dbReference type="ChEBI" id="CHEBI:35121"/>
        <dbReference type="EC" id="4.2.1.33"/>
    </reaction>
</comment>
<dbReference type="FunFam" id="3.20.19.10:FF:000007">
    <property type="entry name" value="Isopropylmalate/citramalate isomerase small subunit"/>
    <property type="match status" value="1"/>
</dbReference>
<dbReference type="Proteomes" id="UP000826271">
    <property type="component" value="Unassembled WGS sequence"/>
</dbReference>
<dbReference type="Pfam" id="PF00694">
    <property type="entry name" value="Aconitase_C"/>
    <property type="match status" value="1"/>
</dbReference>
<dbReference type="EC" id="4.2.1.33" evidence="5"/>
<keyword evidence="6" id="KW-0456">Lyase</keyword>
<reference evidence="9" key="1">
    <citation type="submission" date="2019-10" db="EMBL/GenBank/DDBJ databases">
        <authorList>
            <person name="Zhang R."/>
            <person name="Pan Y."/>
            <person name="Wang J."/>
            <person name="Ma R."/>
            <person name="Yu S."/>
        </authorList>
    </citation>
    <scope>NUCLEOTIDE SEQUENCE</scope>
    <source>
        <strain evidence="9">LA-IB0</strain>
        <tissue evidence="9">Leaf</tissue>
    </source>
</reference>
<dbReference type="PANTHER" id="PTHR43345">
    <property type="entry name" value="3-ISOPROPYLMALATE DEHYDRATASE SMALL SUBUNIT 2-RELATED-RELATED"/>
    <property type="match status" value="1"/>
</dbReference>
<gene>
    <name evidence="9" type="ORF">BUALT_Bualt10G0023600</name>
</gene>
<dbReference type="Gene3D" id="3.20.19.10">
    <property type="entry name" value="Aconitase, domain 4"/>
    <property type="match status" value="1"/>
</dbReference>
<dbReference type="NCBIfam" id="TIGR02087">
    <property type="entry name" value="LEUD_arch"/>
    <property type="match status" value="1"/>
</dbReference>
<comment type="similarity">
    <text evidence="4">Belongs to the LeuD family. LeuD type 2 subfamily.</text>
</comment>
<organism evidence="9 10">
    <name type="scientific">Buddleja alternifolia</name>
    <dbReference type="NCBI Taxonomy" id="168488"/>
    <lineage>
        <taxon>Eukaryota</taxon>
        <taxon>Viridiplantae</taxon>
        <taxon>Streptophyta</taxon>
        <taxon>Embryophyta</taxon>
        <taxon>Tracheophyta</taxon>
        <taxon>Spermatophyta</taxon>
        <taxon>Magnoliopsida</taxon>
        <taxon>eudicotyledons</taxon>
        <taxon>Gunneridae</taxon>
        <taxon>Pentapetalae</taxon>
        <taxon>asterids</taxon>
        <taxon>lamiids</taxon>
        <taxon>Lamiales</taxon>
        <taxon>Scrophulariaceae</taxon>
        <taxon>Buddlejeae</taxon>
        <taxon>Buddleja</taxon>
    </lineage>
</organism>
<evidence type="ECO:0000313" key="9">
    <source>
        <dbReference type="EMBL" id="KAG8374703.1"/>
    </source>
</evidence>
<evidence type="ECO:0000256" key="4">
    <source>
        <dbReference type="ARBA" id="ARBA00009869"/>
    </source>
</evidence>
<dbReference type="EMBL" id="WHWC01000010">
    <property type="protein sequence ID" value="KAG8374703.1"/>
    <property type="molecule type" value="Genomic_DNA"/>
</dbReference>
<name>A0AAV6WWX8_9LAMI</name>
<sequence>MSYSGPWEIPWVPIHHGCVTPSLYRPLIDKVLLIDKVQSRLSSWKAKLVNMAVRTTLIQAVTSAMPTHIMHATWLPMGVCKCLDKLNRSFLWGGDGSSQKLHTLEWAKITKEKKKGGLWLKETRNMDVASSRISLLLSQMAAAATPSTFNLSSPVQNPSSSSLAPLSSSLTLPSLFTANSLNHPFKSLKLNRARFVSAATPSATSAPTAATTFHGLCYVVGDNIDTDQIIPAEYLTLVPSNPDEYEKLGSYALVGLPSSYQTRFVEPGATKTKFSIVIGGDNFGCGSSREHAPVALGAAGVVAVVAESYARIFFRNSVATGEVYPLESEGRLCEECSTGDVVTIELGESETKLINHTTGKEYKLKPIGDAGPVIEAGGIFAYARKTGMIPA</sequence>
<keyword evidence="10" id="KW-1185">Reference proteome</keyword>
<dbReference type="AlphaFoldDB" id="A0AAV6WWX8"/>
<dbReference type="SUPFAM" id="SSF52016">
    <property type="entry name" value="LeuD/IlvD-like"/>
    <property type="match status" value="1"/>
</dbReference>
<evidence type="ECO:0000313" key="10">
    <source>
        <dbReference type="Proteomes" id="UP000826271"/>
    </source>
</evidence>
<protein>
    <recommendedName>
        <fullName evidence="5">3-isopropylmalate dehydratase</fullName>
        <ecNumber evidence="5">4.2.1.33</ecNumber>
    </recommendedName>
</protein>
<dbReference type="InterPro" id="IPR011827">
    <property type="entry name" value="LeuD_type2/HacB/DmdB"/>
</dbReference>
<dbReference type="GO" id="GO:0019761">
    <property type="term" value="P:glucosinolate biosynthetic process"/>
    <property type="evidence" value="ECO:0007669"/>
    <property type="project" value="UniProtKB-ARBA"/>
</dbReference>
<comment type="subunit">
    <text evidence="7">Heterodimer of the large LEUC/IIL1 subunit and the small LEUD (SSU1, SSU2 or SSU3) subunits.</text>
</comment>
<dbReference type="GO" id="GO:0009570">
    <property type="term" value="C:chloroplast stroma"/>
    <property type="evidence" value="ECO:0007669"/>
    <property type="project" value="UniProtKB-SubCell"/>
</dbReference>
<proteinExistence type="inferred from homology"/>
<dbReference type="GO" id="GO:0003861">
    <property type="term" value="F:3-isopropylmalate dehydratase activity"/>
    <property type="evidence" value="ECO:0007669"/>
    <property type="project" value="UniProtKB-EC"/>
</dbReference>